<dbReference type="CDD" id="cd07067">
    <property type="entry name" value="HP_PGM_like"/>
    <property type="match status" value="1"/>
</dbReference>
<dbReference type="InterPro" id="IPR013078">
    <property type="entry name" value="His_Pase_superF_clade-1"/>
</dbReference>
<dbReference type="SUPFAM" id="SSF53254">
    <property type="entry name" value="Phosphoglycerate mutase-like"/>
    <property type="match status" value="1"/>
</dbReference>
<dbReference type="SMART" id="SM00855">
    <property type="entry name" value="PGAM"/>
    <property type="match status" value="1"/>
</dbReference>
<dbReference type="AlphaFoldDB" id="A0A1H7I9I9"/>
<gene>
    <name evidence="1" type="ORF">SAMN04488526_0967</name>
</gene>
<dbReference type="PANTHER" id="PTHR48100">
    <property type="entry name" value="BROAD-SPECIFICITY PHOSPHATASE YOR283W-RELATED"/>
    <property type="match status" value="1"/>
</dbReference>
<dbReference type="EMBL" id="FNZQ01000001">
    <property type="protein sequence ID" value="SEK59098.1"/>
    <property type="molecule type" value="Genomic_DNA"/>
</dbReference>
<keyword evidence="2" id="KW-1185">Reference proteome</keyword>
<dbReference type="GO" id="GO:0005737">
    <property type="term" value="C:cytoplasm"/>
    <property type="evidence" value="ECO:0007669"/>
    <property type="project" value="TreeGrafter"/>
</dbReference>
<reference evidence="1 2" key="1">
    <citation type="submission" date="2016-10" db="EMBL/GenBank/DDBJ databases">
        <authorList>
            <person name="de Groot N.N."/>
        </authorList>
    </citation>
    <scope>NUCLEOTIDE SEQUENCE [LARGE SCALE GENOMIC DNA]</scope>
    <source>
        <strain evidence="1 2">DSM 14858</strain>
    </source>
</reference>
<sequence>MTRLWLIRHGPTHSRRMVGWTDLPADLSDTAALARLSAALPQAPVVSSDLIRAVDTATAILGERPRLPHDPALREFDYGAWDNQPFDAIDSPELRCFFDTPGTPSAPGGESWNDLSHRVETAINRLVADTNPSDLIVVAHMGVILTLWARAADLRPFDALRQKIDNLSLTRINLTPAGPVAISANHKP</sequence>
<dbReference type="Proteomes" id="UP000199283">
    <property type="component" value="Unassembled WGS sequence"/>
</dbReference>
<dbReference type="InterPro" id="IPR029033">
    <property type="entry name" value="His_PPase_superfam"/>
</dbReference>
<accession>A0A1H7I9I9</accession>
<dbReference type="GO" id="GO:0016791">
    <property type="term" value="F:phosphatase activity"/>
    <property type="evidence" value="ECO:0007669"/>
    <property type="project" value="TreeGrafter"/>
</dbReference>
<dbReference type="InterPro" id="IPR050275">
    <property type="entry name" value="PGM_Phosphatase"/>
</dbReference>
<dbReference type="OrthoDB" id="8347407at2"/>
<organism evidence="1 2">
    <name type="scientific">Jannaschia helgolandensis</name>
    <dbReference type="NCBI Taxonomy" id="188906"/>
    <lineage>
        <taxon>Bacteria</taxon>
        <taxon>Pseudomonadati</taxon>
        <taxon>Pseudomonadota</taxon>
        <taxon>Alphaproteobacteria</taxon>
        <taxon>Rhodobacterales</taxon>
        <taxon>Roseobacteraceae</taxon>
        <taxon>Jannaschia</taxon>
    </lineage>
</organism>
<proteinExistence type="predicted"/>
<dbReference type="RefSeq" id="WP_092760237.1">
    <property type="nucleotide sequence ID" value="NZ_FNZQ01000001.1"/>
</dbReference>
<dbReference type="STRING" id="188906.SAMN04488526_0967"/>
<dbReference type="Gene3D" id="3.40.50.1240">
    <property type="entry name" value="Phosphoglycerate mutase-like"/>
    <property type="match status" value="1"/>
</dbReference>
<protein>
    <submittedName>
        <fullName evidence="1">Broad specificity phosphatase PhoE</fullName>
    </submittedName>
</protein>
<evidence type="ECO:0000313" key="1">
    <source>
        <dbReference type="EMBL" id="SEK59098.1"/>
    </source>
</evidence>
<evidence type="ECO:0000313" key="2">
    <source>
        <dbReference type="Proteomes" id="UP000199283"/>
    </source>
</evidence>
<name>A0A1H7I9I9_9RHOB</name>
<dbReference type="PANTHER" id="PTHR48100:SF1">
    <property type="entry name" value="HISTIDINE PHOSPHATASE FAMILY PROTEIN-RELATED"/>
    <property type="match status" value="1"/>
</dbReference>
<dbReference type="Pfam" id="PF00300">
    <property type="entry name" value="His_Phos_1"/>
    <property type="match status" value="1"/>
</dbReference>